<dbReference type="VEuPathDB" id="VectorBase:CQUJHB017252"/>
<organism>
    <name type="scientific">Culex quinquefasciatus</name>
    <name type="common">Southern house mosquito</name>
    <name type="synonym">Culex pungens</name>
    <dbReference type="NCBI Taxonomy" id="7176"/>
    <lineage>
        <taxon>Eukaryota</taxon>
        <taxon>Metazoa</taxon>
        <taxon>Ecdysozoa</taxon>
        <taxon>Arthropoda</taxon>
        <taxon>Hexapoda</taxon>
        <taxon>Insecta</taxon>
        <taxon>Pterygota</taxon>
        <taxon>Neoptera</taxon>
        <taxon>Endopterygota</taxon>
        <taxon>Diptera</taxon>
        <taxon>Nematocera</taxon>
        <taxon>Culicoidea</taxon>
        <taxon>Culicidae</taxon>
        <taxon>Culicinae</taxon>
        <taxon>Culicini</taxon>
        <taxon>Culex</taxon>
        <taxon>Culex</taxon>
    </lineage>
</organism>
<proteinExistence type="inferred from homology"/>
<evidence type="ECO:0000256" key="4">
    <source>
        <dbReference type="RuleBase" id="RU000383"/>
    </source>
</evidence>
<dbReference type="CDD" id="cd20504">
    <property type="entry name" value="CYCLIN_CCNA_rpt1"/>
    <property type="match status" value="1"/>
</dbReference>
<dbReference type="InterPro" id="IPR048258">
    <property type="entry name" value="Cyclins_cyclin-box"/>
</dbReference>
<evidence type="ECO:0000259" key="6">
    <source>
        <dbReference type="SMART" id="SM00385"/>
    </source>
</evidence>
<comment type="similarity">
    <text evidence="4">Belongs to the cyclin family.</text>
</comment>
<dbReference type="HOGENOM" id="CLU_020695_2_4_1"/>
<feature type="coiled-coil region" evidence="5">
    <location>
        <begin position="193"/>
        <end position="220"/>
    </location>
</feature>
<keyword evidence="2 4" id="KW-0195">Cyclin</keyword>
<reference evidence="8" key="1">
    <citation type="submission" date="2007-03" db="EMBL/GenBank/DDBJ databases">
        <title>Annotation of Culex pipiens quinquefasciatus.</title>
        <authorList>
            <consortium name="The Broad Institute Genome Sequencing Platform"/>
            <person name="Atkinson P.W."/>
            <person name="Hemingway J."/>
            <person name="Christensen B.M."/>
            <person name="Higgs S."/>
            <person name="Kodira C."/>
            <person name="Hannick L."/>
            <person name="Megy K."/>
            <person name="O'Leary S."/>
            <person name="Pearson M."/>
            <person name="Haas B.J."/>
            <person name="Mauceli E."/>
            <person name="Wortman J.R."/>
            <person name="Lee N.H."/>
            <person name="Guigo R."/>
            <person name="Stanke M."/>
            <person name="Alvarado L."/>
            <person name="Amedeo P."/>
            <person name="Antoine C.H."/>
            <person name="Arensburger P."/>
            <person name="Bidwell S.L."/>
            <person name="Crawford M."/>
            <person name="Camaro F."/>
            <person name="Devon K."/>
            <person name="Engels R."/>
            <person name="Hammond M."/>
            <person name="Howarth C."/>
            <person name="Koehrsen M."/>
            <person name="Lawson D."/>
            <person name="Montgomery P."/>
            <person name="Nene V."/>
            <person name="Nusbaum C."/>
            <person name="Puiu D."/>
            <person name="Romero-Severson J."/>
            <person name="Severson D.W."/>
            <person name="Shumway M."/>
            <person name="Sisk P."/>
            <person name="Stolte C."/>
            <person name="Zeng Q."/>
            <person name="Eisenstadt E."/>
            <person name="Fraser-Liggett C."/>
            <person name="Strausberg R."/>
            <person name="Galagan J."/>
            <person name="Birren B."/>
            <person name="Collins F.H."/>
        </authorList>
    </citation>
    <scope>NUCLEOTIDE SEQUENCE [LARGE SCALE GENOMIC DNA]</scope>
    <source>
        <strain evidence="8">JHB</strain>
    </source>
</reference>
<evidence type="ECO:0000313" key="10">
    <source>
        <dbReference type="Proteomes" id="UP000002320"/>
    </source>
</evidence>
<keyword evidence="3" id="KW-0131">Cell cycle</keyword>
<evidence type="ECO:0000256" key="5">
    <source>
        <dbReference type="SAM" id="Coils"/>
    </source>
</evidence>
<dbReference type="Pfam" id="PF02984">
    <property type="entry name" value="Cyclin_C"/>
    <property type="match status" value="1"/>
</dbReference>
<dbReference type="Proteomes" id="UP000002320">
    <property type="component" value="Unassembled WGS sequence"/>
</dbReference>
<dbReference type="SMART" id="SM00385">
    <property type="entry name" value="CYCLIN"/>
    <property type="match status" value="2"/>
</dbReference>
<reference evidence="9" key="2">
    <citation type="submission" date="2020-05" db="UniProtKB">
        <authorList>
            <consortium name="EnsemblMetazoa"/>
        </authorList>
    </citation>
    <scope>IDENTIFICATION</scope>
    <source>
        <strain evidence="9">JHB</strain>
    </source>
</reference>
<dbReference type="InterPro" id="IPR046965">
    <property type="entry name" value="Cyclin_A/B-like"/>
</dbReference>
<dbReference type="InterPro" id="IPR004367">
    <property type="entry name" value="Cyclin_C-dom"/>
</dbReference>
<name>B0WFR1_CULQU</name>
<dbReference type="Gene3D" id="1.10.472.10">
    <property type="entry name" value="Cyclin-like"/>
    <property type="match status" value="2"/>
</dbReference>
<keyword evidence="10" id="KW-1185">Reference proteome</keyword>
<dbReference type="Pfam" id="PF00134">
    <property type="entry name" value="Cyclin_N"/>
    <property type="match status" value="1"/>
</dbReference>
<feature type="domain" description="Cyclin-like" evidence="6">
    <location>
        <begin position="17"/>
        <end position="101"/>
    </location>
</feature>
<dbReference type="AlphaFoldDB" id="B0WFR1"/>
<gene>
    <name evidence="9" type="primary">6037658</name>
    <name evidence="8" type="ORF">CpipJ_CPIJ005226</name>
</gene>
<feature type="domain" description="Cyclin-like" evidence="6">
    <location>
        <begin position="120"/>
        <end position="205"/>
    </location>
</feature>
<evidence type="ECO:0000256" key="1">
    <source>
        <dbReference type="ARBA" id="ARBA00022618"/>
    </source>
</evidence>
<keyword evidence="1" id="KW-0132">Cell division</keyword>
<dbReference type="SMART" id="SM01332">
    <property type="entry name" value="Cyclin_C"/>
    <property type="match status" value="1"/>
</dbReference>
<evidence type="ECO:0000259" key="7">
    <source>
        <dbReference type="SMART" id="SM01332"/>
    </source>
</evidence>
<dbReference type="EnsemblMetazoa" id="CPIJ005226-RA">
    <property type="protein sequence ID" value="CPIJ005226-PA"/>
    <property type="gene ID" value="CPIJ005226"/>
</dbReference>
<protein>
    <submittedName>
        <fullName evidence="8">Cyclin a</fullName>
    </submittedName>
</protein>
<feature type="domain" description="Cyclin C-terminal" evidence="7">
    <location>
        <begin position="110"/>
        <end position="236"/>
    </location>
</feature>
<dbReference type="GO" id="GO:0005634">
    <property type="term" value="C:nucleus"/>
    <property type="evidence" value="ECO:0007669"/>
    <property type="project" value="UniProtKB-ARBA"/>
</dbReference>
<dbReference type="PROSITE" id="PS00292">
    <property type="entry name" value="CYCLINS"/>
    <property type="match status" value="1"/>
</dbReference>
<accession>B0WFR1</accession>
<dbReference type="InterPro" id="IPR006671">
    <property type="entry name" value="Cyclin_N"/>
</dbReference>
<dbReference type="InterPro" id="IPR013763">
    <property type="entry name" value="Cyclin-like_dom"/>
</dbReference>
<keyword evidence="5" id="KW-0175">Coiled coil</keyword>
<dbReference type="InterPro" id="IPR039361">
    <property type="entry name" value="Cyclin"/>
</dbReference>
<dbReference type="STRING" id="7176.B0WFR1"/>
<dbReference type="eggNOG" id="KOG0654">
    <property type="taxonomic scope" value="Eukaryota"/>
</dbReference>
<dbReference type="InterPro" id="IPR036915">
    <property type="entry name" value="Cyclin-like_sf"/>
</dbReference>
<dbReference type="OrthoDB" id="5590282at2759"/>
<evidence type="ECO:0000313" key="8">
    <source>
        <dbReference type="EMBL" id="EDS26405.1"/>
    </source>
</evidence>
<dbReference type="KEGG" id="cqu:CpipJ_CPIJ005226"/>
<dbReference type="FunFam" id="1.10.472.10:FF:000001">
    <property type="entry name" value="G2/mitotic-specific cyclin"/>
    <property type="match status" value="1"/>
</dbReference>
<evidence type="ECO:0000256" key="2">
    <source>
        <dbReference type="ARBA" id="ARBA00023127"/>
    </source>
</evidence>
<dbReference type="VEuPathDB" id="VectorBase:CPIJ005226"/>
<dbReference type="InParanoid" id="B0WFR1"/>
<dbReference type="GO" id="GO:0051301">
    <property type="term" value="P:cell division"/>
    <property type="evidence" value="ECO:0007669"/>
    <property type="project" value="UniProtKB-KW"/>
</dbReference>
<dbReference type="PANTHER" id="PTHR10177">
    <property type="entry name" value="CYCLINS"/>
    <property type="match status" value="1"/>
</dbReference>
<dbReference type="GO" id="GO:0044772">
    <property type="term" value="P:mitotic cell cycle phase transition"/>
    <property type="evidence" value="ECO:0007669"/>
    <property type="project" value="InterPro"/>
</dbReference>
<dbReference type="SUPFAM" id="SSF47954">
    <property type="entry name" value="Cyclin-like"/>
    <property type="match status" value="2"/>
</dbReference>
<dbReference type="OMA" id="QMCAPYV"/>
<evidence type="ECO:0000256" key="3">
    <source>
        <dbReference type="ARBA" id="ARBA00023306"/>
    </source>
</evidence>
<dbReference type="EMBL" id="DS231920">
    <property type="protein sequence ID" value="EDS26405.1"/>
    <property type="molecule type" value="Genomic_DNA"/>
</dbReference>
<dbReference type="PIRSF" id="PIRSF001771">
    <property type="entry name" value="Cyclin_A_B_D_E"/>
    <property type="match status" value="1"/>
</dbReference>
<sequence>MKKQPDINQSMRTILVDWLVEVCEEYRLQNETLCLAISYIDRFLSFMSVVRAKLQLVGTAAMFIAAKYEEIYPPDVGEFVYITDDTYSKTQVLRMEQLILKVLGFDLSVPTTLVFTSVYCVMNDVPDKVKYMCMSRLDYPKASYLCELSLLDADPYLTYLPSKIAAGALALSRYTLDLPVWSRMLETNVDYRLEDLRDIILDLNKTHQRAESMAQQAIQEKFKANKYMQVSTIPAVELSEETFDKMCKSLAAIASAAAEAESTTAVPAGSSAVEGTAPLSHNDSMREMMSSLLFV</sequence>
<evidence type="ECO:0000313" key="9">
    <source>
        <dbReference type="EnsemblMetazoa" id="CPIJ005226-PA"/>
    </source>
</evidence>
<dbReference type="GO" id="GO:0016538">
    <property type="term" value="F:cyclin-dependent protein serine/threonine kinase regulator activity"/>
    <property type="evidence" value="ECO:0007669"/>
    <property type="project" value="InterPro"/>
</dbReference>